<dbReference type="EMBL" id="JBGOGF010000002">
    <property type="protein sequence ID" value="MFA1770727.1"/>
    <property type="molecule type" value="Genomic_DNA"/>
</dbReference>
<dbReference type="EMBL" id="VKKZ01000020">
    <property type="protein sequence ID" value="KAA6434789.1"/>
    <property type="molecule type" value="Genomic_DNA"/>
</dbReference>
<sequence length="117" mass="12770">MEKKEITIRIDKVESNEATQSARELRSYLKSEIEELQIDIKKEATDTMDFGATLVLILGAPVLVELAKGIADFIRAYGSKAEFTIECNGKSIIFKGGTEDAAKIAESLKEICAPSAT</sequence>
<dbReference type="Proteomes" id="UP000323866">
    <property type="component" value="Unassembled WGS sequence"/>
</dbReference>
<comment type="caution">
    <text evidence="1">The sequence shown here is derived from an EMBL/GenBank/DDBJ whole genome shotgun (WGS) entry which is preliminary data.</text>
</comment>
<keyword evidence="4" id="KW-1185">Reference proteome</keyword>
<evidence type="ECO:0000313" key="4">
    <source>
        <dbReference type="Proteomes" id="UP001570846"/>
    </source>
</evidence>
<protein>
    <submittedName>
        <fullName evidence="1">Uncharacterized protein</fullName>
    </submittedName>
</protein>
<reference evidence="1 3" key="1">
    <citation type="submission" date="2019-07" db="EMBL/GenBank/DDBJ databases">
        <authorList>
            <person name="Qu J.-H."/>
        </authorList>
    </citation>
    <scope>NUCLEOTIDE SEQUENCE [LARGE SCALE GENOMIC DNA]</scope>
    <source>
        <strain evidence="1 3">MDT1-10-3</strain>
    </source>
</reference>
<evidence type="ECO:0000313" key="1">
    <source>
        <dbReference type="EMBL" id="KAA6434789.1"/>
    </source>
</evidence>
<proteinExistence type="predicted"/>
<dbReference type="AlphaFoldDB" id="A0A5M8QFL5"/>
<gene>
    <name evidence="2" type="ORF">ACD591_05445</name>
    <name evidence="1" type="ORF">FOE74_11500</name>
</gene>
<accession>A0A5M8QFL5</accession>
<evidence type="ECO:0000313" key="3">
    <source>
        <dbReference type="Proteomes" id="UP000323866"/>
    </source>
</evidence>
<evidence type="ECO:0000313" key="2">
    <source>
        <dbReference type="EMBL" id="MFA1770727.1"/>
    </source>
</evidence>
<reference evidence="2 4" key="3">
    <citation type="submission" date="2024-08" db="EMBL/GenBank/DDBJ databases">
        <authorList>
            <person name="Wei W."/>
        </authorList>
    </citation>
    <scope>NUCLEOTIDE SEQUENCE [LARGE SCALE GENOMIC DNA]</scope>
    <source>
        <strain evidence="2 4">XU2</strain>
    </source>
</reference>
<dbReference type="OrthoDB" id="4559490at2"/>
<dbReference type="Proteomes" id="UP001570846">
    <property type="component" value="Unassembled WGS sequence"/>
</dbReference>
<dbReference type="RefSeq" id="WP_149098731.1">
    <property type="nucleotide sequence ID" value="NZ_BMMG01000003.1"/>
</dbReference>
<reference evidence="1 3" key="2">
    <citation type="submission" date="2019-09" db="EMBL/GenBank/DDBJ databases">
        <title>A bacterium isolated from glacier soil.</title>
        <authorList>
            <person name="Liu Q."/>
        </authorList>
    </citation>
    <scope>NUCLEOTIDE SEQUENCE [LARGE SCALE GENOMIC DNA]</scope>
    <source>
        <strain evidence="1 3">MDT1-10-3</strain>
    </source>
</reference>
<organism evidence="1 3">
    <name type="scientific">Rufibacter glacialis</name>
    <dbReference type="NCBI Taxonomy" id="1259555"/>
    <lineage>
        <taxon>Bacteria</taxon>
        <taxon>Pseudomonadati</taxon>
        <taxon>Bacteroidota</taxon>
        <taxon>Cytophagia</taxon>
        <taxon>Cytophagales</taxon>
        <taxon>Hymenobacteraceae</taxon>
        <taxon>Rufibacter</taxon>
    </lineage>
</organism>
<name>A0A5M8QFL5_9BACT</name>